<feature type="region of interest" description="Disordered" evidence="5">
    <location>
        <begin position="96"/>
        <end position="116"/>
    </location>
</feature>
<evidence type="ECO:0000256" key="5">
    <source>
        <dbReference type="SAM" id="MobiDB-lite"/>
    </source>
</evidence>
<feature type="compositionally biased region" description="Basic and acidic residues" evidence="5">
    <location>
        <begin position="96"/>
        <end position="114"/>
    </location>
</feature>
<dbReference type="GO" id="GO:0016987">
    <property type="term" value="F:sigma factor activity"/>
    <property type="evidence" value="ECO:0007669"/>
    <property type="project" value="UniProtKB-KW"/>
</dbReference>
<keyword evidence="3" id="KW-0731">Sigma factor</keyword>
<dbReference type="AlphaFoldDB" id="A0AAJ6BJP5"/>
<dbReference type="InterPro" id="IPR013324">
    <property type="entry name" value="RNA_pol_sigma_r3/r4-like"/>
</dbReference>
<name>A0AAJ6BJP5_9CAUL</name>
<dbReference type="PANTHER" id="PTHR43133:SF63">
    <property type="entry name" value="RNA POLYMERASE SIGMA FACTOR FECI-RELATED"/>
    <property type="match status" value="1"/>
</dbReference>
<dbReference type="InterPro" id="IPR039425">
    <property type="entry name" value="RNA_pol_sigma-70-like"/>
</dbReference>
<accession>A0AAJ6BJP5</accession>
<dbReference type="CDD" id="cd06171">
    <property type="entry name" value="Sigma70_r4"/>
    <property type="match status" value="1"/>
</dbReference>
<dbReference type="SUPFAM" id="SSF88946">
    <property type="entry name" value="Sigma2 domain of RNA polymerase sigma factors"/>
    <property type="match status" value="1"/>
</dbReference>
<dbReference type="Pfam" id="PF04542">
    <property type="entry name" value="Sigma70_r2"/>
    <property type="match status" value="1"/>
</dbReference>
<proteinExistence type="inferred from homology"/>
<dbReference type="InterPro" id="IPR013325">
    <property type="entry name" value="RNA_pol_sigma_r2"/>
</dbReference>
<evidence type="ECO:0000256" key="3">
    <source>
        <dbReference type="ARBA" id="ARBA00023082"/>
    </source>
</evidence>
<reference evidence="8" key="1">
    <citation type="submission" date="2023-03" db="EMBL/GenBank/DDBJ databases">
        <title>Andean soil-derived lignocellulolytic bacterial consortium as a source of novel taxa and putative plastic-active enzymes.</title>
        <authorList>
            <person name="Diaz-Garcia L."/>
            <person name="Chuvochina M."/>
            <person name="Feuerriegel G."/>
            <person name="Bunk B."/>
            <person name="Sproer C."/>
            <person name="Streit W.R."/>
            <person name="Rodriguez L.M."/>
            <person name="Overmann J."/>
            <person name="Jimenez D.J."/>
        </authorList>
    </citation>
    <scope>NUCLEOTIDE SEQUENCE</scope>
    <source>
        <strain evidence="8">MAG 833</strain>
    </source>
</reference>
<dbReference type="Proteomes" id="UP001213664">
    <property type="component" value="Chromosome"/>
</dbReference>
<dbReference type="GO" id="GO:0003677">
    <property type="term" value="F:DNA binding"/>
    <property type="evidence" value="ECO:0007669"/>
    <property type="project" value="InterPro"/>
</dbReference>
<dbReference type="InterPro" id="IPR014284">
    <property type="entry name" value="RNA_pol_sigma-70_dom"/>
</dbReference>
<organism evidence="8 9">
    <name type="scientific">Candidatus Brevundimonas colombiensis</name>
    <dbReference type="NCBI Taxonomy" id="3121376"/>
    <lineage>
        <taxon>Bacteria</taxon>
        <taxon>Pseudomonadati</taxon>
        <taxon>Pseudomonadota</taxon>
        <taxon>Alphaproteobacteria</taxon>
        <taxon>Caulobacterales</taxon>
        <taxon>Caulobacteraceae</taxon>
        <taxon>Brevundimonas</taxon>
    </lineage>
</organism>
<sequence>MTPVRSPRVDASSFSGGGVFAPARDAGLEAEVNRLRADLIAYLLRKSRNATEGDAEDVVQEAFARFHRAGHTLGTPDARPLLFVIARNIQRDRWKADGRETARRSDHDVHDLDNGPRGLASATLDAETGLIQRQDLAAAAAVIRALPPKTRSAFLLHRFEALTYRQIAGRLGVSVSMVEKHIAEALRQLKKSRGD</sequence>
<dbReference type="NCBIfam" id="TIGR02937">
    <property type="entry name" value="sigma70-ECF"/>
    <property type="match status" value="1"/>
</dbReference>
<feature type="domain" description="RNA polymerase sigma-70 region 2" evidence="6">
    <location>
        <begin position="33"/>
        <end position="99"/>
    </location>
</feature>
<dbReference type="EMBL" id="CP119326">
    <property type="protein sequence ID" value="WEK40085.1"/>
    <property type="molecule type" value="Genomic_DNA"/>
</dbReference>
<dbReference type="InterPro" id="IPR036388">
    <property type="entry name" value="WH-like_DNA-bd_sf"/>
</dbReference>
<dbReference type="SUPFAM" id="SSF88659">
    <property type="entry name" value="Sigma3 and sigma4 domains of RNA polymerase sigma factors"/>
    <property type="match status" value="1"/>
</dbReference>
<evidence type="ECO:0000256" key="2">
    <source>
        <dbReference type="ARBA" id="ARBA00023015"/>
    </source>
</evidence>
<evidence type="ECO:0000313" key="8">
    <source>
        <dbReference type="EMBL" id="WEK40085.1"/>
    </source>
</evidence>
<dbReference type="PANTHER" id="PTHR43133">
    <property type="entry name" value="RNA POLYMERASE ECF-TYPE SIGMA FACTO"/>
    <property type="match status" value="1"/>
</dbReference>
<dbReference type="InterPro" id="IPR007627">
    <property type="entry name" value="RNA_pol_sigma70_r2"/>
</dbReference>
<comment type="similarity">
    <text evidence="1">Belongs to the sigma-70 factor family. ECF subfamily.</text>
</comment>
<dbReference type="GO" id="GO:0006352">
    <property type="term" value="P:DNA-templated transcription initiation"/>
    <property type="evidence" value="ECO:0007669"/>
    <property type="project" value="InterPro"/>
</dbReference>
<dbReference type="InterPro" id="IPR013249">
    <property type="entry name" value="RNA_pol_sigma70_r4_t2"/>
</dbReference>
<dbReference type="Gene3D" id="1.10.10.10">
    <property type="entry name" value="Winged helix-like DNA-binding domain superfamily/Winged helix DNA-binding domain"/>
    <property type="match status" value="1"/>
</dbReference>
<evidence type="ECO:0000259" key="7">
    <source>
        <dbReference type="Pfam" id="PF08281"/>
    </source>
</evidence>
<evidence type="ECO:0000259" key="6">
    <source>
        <dbReference type="Pfam" id="PF04542"/>
    </source>
</evidence>
<evidence type="ECO:0000256" key="1">
    <source>
        <dbReference type="ARBA" id="ARBA00010641"/>
    </source>
</evidence>
<dbReference type="Pfam" id="PF08281">
    <property type="entry name" value="Sigma70_r4_2"/>
    <property type="match status" value="1"/>
</dbReference>
<evidence type="ECO:0000313" key="9">
    <source>
        <dbReference type="Proteomes" id="UP001213664"/>
    </source>
</evidence>
<evidence type="ECO:0000256" key="4">
    <source>
        <dbReference type="ARBA" id="ARBA00023163"/>
    </source>
</evidence>
<feature type="domain" description="RNA polymerase sigma factor 70 region 4 type 2" evidence="7">
    <location>
        <begin position="140"/>
        <end position="189"/>
    </location>
</feature>
<gene>
    <name evidence="8" type="ORF">P0Y50_00330</name>
</gene>
<dbReference type="Gene3D" id="1.10.1740.10">
    <property type="match status" value="1"/>
</dbReference>
<keyword evidence="4" id="KW-0804">Transcription</keyword>
<protein>
    <submittedName>
        <fullName evidence="8">RNA polymerase sigma factor</fullName>
    </submittedName>
</protein>
<keyword evidence="2" id="KW-0805">Transcription regulation</keyword>